<evidence type="ECO:0000313" key="2">
    <source>
        <dbReference type="Proteomes" id="UP000887116"/>
    </source>
</evidence>
<comment type="caution">
    <text evidence="1">The sequence shown here is derived from an EMBL/GenBank/DDBJ whole genome shotgun (WGS) entry which is preliminary data.</text>
</comment>
<keyword evidence="2" id="KW-1185">Reference proteome</keyword>
<dbReference type="EMBL" id="BMAO01039168">
    <property type="protein sequence ID" value="GFR29496.1"/>
    <property type="molecule type" value="Genomic_DNA"/>
</dbReference>
<dbReference type="Proteomes" id="UP000887116">
    <property type="component" value="Unassembled WGS sequence"/>
</dbReference>
<gene>
    <name evidence="1" type="ORF">TNCT_620921</name>
</gene>
<name>A0A8X6K3N8_TRICU</name>
<protein>
    <submittedName>
        <fullName evidence="1">Uncharacterized protein</fullName>
    </submittedName>
</protein>
<dbReference type="AlphaFoldDB" id="A0A8X6K3N8"/>
<sequence length="101" mass="11428">MPLILNKTLKCPSQLSTLNSRLLKSADDLTEKNGCHLDYVDDNGMESYLVVGKSCFRSPWQIIKRGWISLSCTTPLTPLFTWVQQHCDTQRRTAAALAVRM</sequence>
<proteinExistence type="predicted"/>
<reference evidence="1" key="1">
    <citation type="submission" date="2020-07" db="EMBL/GenBank/DDBJ databases">
        <title>Multicomponent nature underlies the extraordinary mechanical properties of spider dragline silk.</title>
        <authorList>
            <person name="Kono N."/>
            <person name="Nakamura H."/>
            <person name="Mori M."/>
            <person name="Yoshida Y."/>
            <person name="Ohtoshi R."/>
            <person name="Malay A.D."/>
            <person name="Moran D.A.P."/>
            <person name="Tomita M."/>
            <person name="Numata K."/>
            <person name="Arakawa K."/>
        </authorList>
    </citation>
    <scope>NUCLEOTIDE SEQUENCE</scope>
</reference>
<organism evidence="1 2">
    <name type="scientific">Trichonephila clavata</name>
    <name type="common">Joro spider</name>
    <name type="synonym">Nephila clavata</name>
    <dbReference type="NCBI Taxonomy" id="2740835"/>
    <lineage>
        <taxon>Eukaryota</taxon>
        <taxon>Metazoa</taxon>
        <taxon>Ecdysozoa</taxon>
        <taxon>Arthropoda</taxon>
        <taxon>Chelicerata</taxon>
        <taxon>Arachnida</taxon>
        <taxon>Araneae</taxon>
        <taxon>Araneomorphae</taxon>
        <taxon>Entelegynae</taxon>
        <taxon>Araneoidea</taxon>
        <taxon>Nephilidae</taxon>
        <taxon>Trichonephila</taxon>
    </lineage>
</organism>
<accession>A0A8X6K3N8</accession>
<evidence type="ECO:0000313" key="1">
    <source>
        <dbReference type="EMBL" id="GFR29496.1"/>
    </source>
</evidence>